<dbReference type="Gene3D" id="3.40.710.10">
    <property type="entry name" value="DD-peptidase/beta-lactamase superfamily"/>
    <property type="match status" value="1"/>
</dbReference>
<dbReference type="PANTHER" id="PTHR46825">
    <property type="entry name" value="D-ALANYL-D-ALANINE-CARBOXYPEPTIDASE/ENDOPEPTIDASE AMPH"/>
    <property type="match status" value="1"/>
</dbReference>
<gene>
    <name evidence="2" type="ORF">D3872_14325</name>
</gene>
<feature type="domain" description="Beta-lactamase-related" evidence="1">
    <location>
        <begin position="17"/>
        <end position="330"/>
    </location>
</feature>
<evidence type="ECO:0000259" key="1">
    <source>
        <dbReference type="Pfam" id="PF00144"/>
    </source>
</evidence>
<dbReference type="GO" id="GO:0016787">
    <property type="term" value="F:hydrolase activity"/>
    <property type="evidence" value="ECO:0007669"/>
    <property type="project" value="UniProtKB-KW"/>
</dbReference>
<evidence type="ECO:0000313" key="3">
    <source>
        <dbReference type="Proteomes" id="UP000284006"/>
    </source>
</evidence>
<dbReference type="InterPro" id="IPR001466">
    <property type="entry name" value="Beta-lactam-related"/>
</dbReference>
<sequence>MKQLVSRLEALLSGWNRNDAPGCVVSVMHKGRTLLRKGYGMASLEQQVANSPSTKMRIGSTTKHFAAILALLLRDEGRLDIDGPCARYLPELGEAQGRRSLRQFMNHTGGTRDFLDLSMFSNGAAMLPAGAALAYQSAQNEDNFSAGDMFSYNNGGYRMLSIALERVAGMPFGQVLATRLFEPLGMHDTSLWACDTDLLPGVACSHLALPEGGFGRGVFPSTVLGEGGIVSTVDDMQRWLAHLSRPFLWSDALSAELTQPTTLNNGFAHPYGLGLIRENWRGVDIIQHSGGVIGGSCQMLRAPAHELNIIVISNRNDVAAPFVAADLMAEVLGAALRAPGAQAATGAWAGLPGQYLCADNDQLLDVEDVDGRLFLACDGMRLPLVPDGDGLHANLLSVVDVRLLADGDREQAVGRLTVEEQGYRRTYARIAPVGDAALAALRRAQGAFFSAELGARICVGKDHDPGLMTVHGRYGCNEFRLEPLSGELFRMLAGQGGLPGNGIVRLRGSGARRELVINTSRTRGLRFLEEGRHA</sequence>
<dbReference type="Pfam" id="PF00144">
    <property type="entry name" value="Beta-lactamase"/>
    <property type="match status" value="1"/>
</dbReference>
<dbReference type="EMBL" id="QYUP01000119">
    <property type="protein sequence ID" value="RJG15294.1"/>
    <property type="molecule type" value="Genomic_DNA"/>
</dbReference>
<reference evidence="2 3" key="1">
    <citation type="submission" date="2018-09" db="EMBL/GenBank/DDBJ databases">
        <authorList>
            <person name="Zhu H."/>
        </authorList>
    </citation>
    <scope>NUCLEOTIDE SEQUENCE [LARGE SCALE GENOMIC DNA]</scope>
    <source>
        <strain evidence="2 3">K1S02-61</strain>
    </source>
</reference>
<protein>
    <submittedName>
        <fullName evidence="2">Class A beta-lactamase-related serine hydrolase</fullName>
    </submittedName>
</protein>
<dbReference type="RefSeq" id="WP_119811419.1">
    <property type="nucleotide sequence ID" value="NZ_QYUP01000119.1"/>
</dbReference>
<dbReference type="OrthoDB" id="9799367at2"/>
<organism evidence="2 3">
    <name type="scientific">Massilia cavernae</name>
    <dbReference type="NCBI Taxonomy" id="2320864"/>
    <lineage>
        <taxon>Bacteria</taxon>
        <taxon>Pseudomonadati</taxon>
        <taxon>Pseudomonadota</taxon>
        <taxon>Betaproteobacteria</taxon>
        <taxon>Burkholderiales</taxon>
        <taxon>Oxalobacteraceae</taxon>
        <taxon>Telluria group</taxon>
        <taxon>Massilia</taxon>
    </lineage>
</organism>
<dbReference type="Proteomes" id="UP000284006">
    <property type="component" value="Unassembled WGS sequence"/>
</dbReference>
<keyword evidence="3" id="KW-1185">Reference proteome</keyword>
<keyword evidence="2" id="KW-0378">Hydrolase</keyword>
<evidence type="ECO:0000313" key="2">
    <source>
        <dbReference type="EMBL" id="RJG15294.1"/>
    </source>
</evidence>
<name>A0A418XS32_9BURK</name>
<dbReference type="SUPFAM" id="SSF56601">
    <property type="entry name" value="beta-lactamase/transpeptidase-like"/>
    <property type="match status" value="1"/>
</dbReference>
<accession>A0A418XS32</accession>
<dbReference type="AlphaFoldDB" id="A0A418XS32"/>
<dbReference type="InterPro" id="IPR012338">
    <property type="entry name" value="Beta-lactam/transpept-like"/>
</dbReference>
<dbReference type="InterPro" id="IPR050491">
    <property type="entry name" value="AmpC-like"/>
</dbReference>
<comment type="caution">
    <text evidence="2">The sequence shown here is derived from an EMBL/GenBank/DDBJ whole genome shotgun (WGS) entry which is preliminary data.</text>
</comment>
<proteinExistence type="predicted"/>
<dbReference type="PANTHER" id="PTHR46825:SF9">
    <property type="entry name" value="BETA-LACTAMASE-RELATED DOMAIN-CONTAINING PROTEIN"/>
    <property type="match status" value="1"/>
</dbReference>